<dbReference type="EMBL" id="CM044702">
    <property type="protein sequence ID" value="KAI5677748.1"/>
    <property type="molecule type" value="Genomic_DNA"/>
</dbReference>
<keyword evidence="2" id="KW-1185">Reference proteome</keyword>
<gene>
    <name evidence="1" type="ORF">M9H77_08698</name>
</gene>
<evidence type="ECO:0000313" key="2">
    <source>
        <dbReference type="Proteomes" id="UP001060085"/>
    </source>
</evidence>
<accession>A0ACC0BYU5</accession>
<dbReference type="Proteomes" id="UP001060085">
    <property type="component" value="Linkage Group LG02"/>
</dbReference>
<evidence type="ECO:0000313" key="1">
    <source>
        <dbReference type="EMBL" id="KAI5677748.1"/>
    </source>
</evidence>
<organism evidence="1 2">
    <name type="scientific">Catharanthus roseus</name>
    <name type="common">Madagascar periwinkle</name>
    <name type="synonym">Vinca rosea</name>
    <dbReference type="NCBI Taxonomy" id="4058"/>
    <lineage>
        <taxon>Eukaryota</taxon>
        <taxon>Viridiplantae</taxon>
        <taxon>Streptophyta</taxon>
        <taxon>Embryophyta</taxon>
        <taxon>Tracheophyta</taxon>
        <taxon>Spermatophyta</taxon>
        <taxon>Magnoliopsida</taxon>
        <taxon>eudicotyledons</taxon>
        <taxon>Gunneridae</taxon>
        <taxon>Pentapetalae</taxon>
        <taxon>asterids</taxon>
        <taxon>lamiids</taxon>
        <taxon>Gentianales</taxon>
        <taxon>Apocynaceae</taxon>
        <taxon>Rauvolfioideae</taxon>
        <taxon>Vinceae</taxon>
        <taxon>Catharanthinae</taxon>
        <taxon>Catharanthus</taxon>
    </lineage>
</organism>
<comment type="caution">
    <text evidence="1">The sequence shown here is derived from an EMBL/GenBank/DDBJ whole genome shotgun (WGS) entry which is preliminary data.</text>
</comment>
<proteinExistence type="predicted"/>
<name>A0ACC0BYU5_CATRO</name>
<reference evidence="2" key="1">
    <citation type="journal article" date="2023" name="Nat. Plants">
        <title>Single-cell RNA sequencing provides a high-resolution roadmap for understanding the multicellular compartmentation of specialized metabolism.</title>
        <authorList>
            <person name="Sun S."/>
            <person name="Shen X."/>
            <person name="Li Y."/>
            <person name="Li Y."/>
            <person name="Wang S."/>
            <person name="Li R."/>
            <person name="Zhang H."/>
            <person name="Shen G."/>
            <person name="Guo B."/>
            <person name="Wei J."/>
            <person name="Xu J."/>
            <person name="St-Pierre B."/>
            <person name="Chen S."/>
            <person name="Sun C."/>
        </authorList>
    </citation>
    <scope>NUCLEOTIDE SEQUENCE [LARGE SCALE GENOMIC DNA]</scope>
</reference>
<sequence length="282" mass="31637">MEGADQVDRSTKKIKCNVISEENIIFITEILDAIPTLAVGNPSDGAWLQHSFAEATQEDYLEPPINIGEEEMATKKTSKWRPNFRPSSDTITTTMVWVRFPEILIELFNEQVLLQIGNKLGKAIRIDKTTLTVTRGKFARVCVQLDLRKSLTPYISPLGYLQKVEYEELHVICFECGGYGHRRDACSKLVKHRSSMAGGNLDAPGTMMTPRLETSKKEEGLYGEVDSPVAGTHLTMYTGTKDREHVPPPKTDMQCAEGFEVSVRNQQTHDVSRSGSKFDILR</sequence>
<protein>
    <submittedName>
        <fullName evidence="1">Uncharacterized protein</fullName>
    </submittedName>
</protein>